<gene>
    <name evidence="2" type="ORF">MYCGRDRAFT_96650</name>
</gene>
<organism evidence="2 3">
    <name type="scientific">Zymoseptoria tritici (strain CBS 115943 / IPO323)</name>
    <name type="common">Speckled leaf blotch fungus</name>
    <name type="synonym">Septoria tritici</name>
    <dbReference type="NCBI Taxonomy" id="336722"/>
    <lineage>
        <taxon>Eukaryota</taxon>
        <taxon>Fungi</taxon>
        <taxon>Dikarya</taxon>
        <taxon>Ascomycota</taxon>
        <taxon>Pezizomycotina</taxon>
        <taxon>Dothideomycetes</taxon>
        <taxon>Dothideomycetidae</taxon>
        <taxon>Mycosphaerellales</taxon>
        <taxon>Mycosphaerellaceae</taxon>
        <taxon>Zymoseptoria</taxon>
    </lineage>
</organism>
<dbReference type="EMBL" id="CM001206">
    <property type="protein sequence ID" value="EGP83339.1"/>
    <property type="molecule type" value="Genomic_DNA"/>
</dbReference>
<reference evidence="2 3" key="1">
    <citation type="journal article" date="2011" name="PLoS Genet.">
        <title>Finished genome of the fungal wheat pathogen Mycosphaerella graminicola reveals dispensome structure, chromosome plasticity, and stealth pathogenesis.</title>
        <authorList>
            <person name="Goodwin S.B."/>
            <person name="Ben M'barek S."/>
            <person name="Dhillon B."/>
            <person name="Wittenberg A.H.J."/>
            <person name="Crane C.F."/>
            <person name="Hane J.K."/>
            <person name="Foster A.J."/>
            <person name="Van der Lee T.A.J."/>
            <person name="Grimwood J."/>
            <person name="Aerts A."/>
            <person name="Antoniw J."/>
            <person name="Bailey A."/>
            <person name="Bluhm B."/>
            <person name="Bowler J."/>
            <person name="Bristow J."/>
            <person name="van der Burgt A."/>
            <person name="Canto-Canche B."/>
            <person name="Churchill A.C.L."/>
            <person name="Conde-Ferraez L."/>
            <person name="Cools H.J."/>
            <person name="Coutinho P.M."/>
            <person name="Csukai M."/>
            <person name="Dehal P."/>
            <person name="De Wit P."/>
            <person name="Donzelli B."/>
            <person name="van de Geest H.C."/>
            <person name="van Ham R.C.H.J."/>
            <person name="Hammond-Kosack K.E."/>
            <person name="Henrissat B."/>
            <person name="Kilian A."/>
            <person name="Kobayashi A.K."/>
            <person name="Koopmann E."/>
            <person name="Kourmpetis Y."/>
            <person name="Kuzniar A."/>
            <person name="Lindquist E."/>
            <person name="Lombard V."/>
            <person name="Maliepaard C."/>
            <person name="Martins N."/>
            <person name="Mehrabi R."/>
            <person name="Nap J.P.H."/>
            <person name="Ponomarenko A."/>
            <person name="Rudd J.J."/>
            <person name="Salamov A."/>
            <person name="Schmutz J."/>
            <person name="Schouten H.J."/>
            <person name="Shapiro H."/>
            <person name="Stergiopoulos I."/>
            <person name="Torriani S.F.F."/>
            <person name="Tu H."/>
            <person name="de Vries R.P."/>
            <person name="Waalwijk C."/>
            <person name="Ware S.B."/>
            <person name="Wiebenga A."/>
            <person name="Zwiers L.-H."/>
            <person name="Oliver R.P."/>
            <person name="Grigoriev I.V."/>
            <person name="Kema G.H.J."/>
        </authorList>
    </citation>
    <scope>NUCLEOTIDE SEQUENCE [LARGE SCALE GENOMIC DNA]</scope>
    <source>
        <strain evidence="3">CBS 115943 / IPO323</strain>
    </source>
</reference>
<proteinExistence type="predicted"/>
<dbReference type="InterPro" id="IPR011333">
    <property type="entry name" value="SKP1/BTB/POZ_sf"/>
</dbReference>
<dbReference type="GeneID" id="13396278"/>
<evidence type="ECO:0000313" key="3">
    <source>
        <dbReference type="Proteomes" id="UP000008062"/>
    </source>
</evidence>
<dbReference type="Pfam" id="PF00651">
    <property type="entry name" value="BTB"/>
    <property type="match status" value="1"/>
</dbReference>
<accession>F9XN25</accession>
<dbReference type="AlphaFoldDB" id="F9XN25"/>
<evidence type="ECO:0000259" key="1">
    <source>
        <dbReference type="PROSITE" id="PS50097"/>
    </source>
</evidence>
<dbReference type="RefSeq" id="XP_003848363.1">
    <property type="nucleotide sequence ID" value="XM_003848315.1"/>
</dbReference>
<sequence>MKMSDGMRKADFNDESFSDVKIEIYTGVDDQSDRRSFHCHKLVLKKDSEVFATAFNKNSRFADANSAVYKVFEEDLDGIEAYLKGRYGIAPSDAETADWEFMLKLAYIASKYGNSKAAREYWDDFRAAFKKVWDNTRPTAPKQAEEMLKKLLLCEDVAFEEWNSTTSKGLLELVGLRYVRNNHNGLIKDDDFYEWISGYPRLWRKCLAAFTAVAALPDAIRMSYGGAVDEIKYGRRRQNS</sequence>
<dbReference type="SUPFAM" id="SSF54695">
    <property type="entry name" value="POZ domain"/>
    <property type="match status" value="1"/>
</dbReference>
<dbReference type="KEGG" id="ztr:MYCGRDRAFT_96650"/>
<feature type="domain" description="BTB" evidence="1">
    <location>
        <begin position="18"/>
        <end position="87"/>
    </location>
</feature>
<dbReference type="InParanoid" id="F9XN25"/>
<dbReference type="HOGENOM" id="CLU_1157189_0_0_1"/>
<evidence type="ECO:0000313" key="2">
    <source>
        <dbReference type="EMBL" id="EGP83339.1"/>
    </source>
</evidence>
<keyword evidence="3" id="KW-1185">Reference proteome</keyword>
<dbReference type="InterPro" id="IPR000210">
    <property type="entry name" value="BTB/POZ_dom"/>
</dbReference>
<dbReference type="PROSITE" id="PS50097">
    <property type="entry name" value="BTB"/>
    <property type="match status" value="1"/>
</dbReference>
<dbReference type="Gene3D" id="3.30.710.10">
    <property type="entry name" value="Potassium Channel Kv1.1, Chain A"/>
    <property type="match status" value="1"/>
</dbReference>
<name>F9XN25_ZYMTI</name>
<dbReference type="Proteomes" id="UP000008062">
    <property type="component" value="Chromosome 11"/>
</dbReference>
<protein>
    <recommendedName>
        <fullName evidence="1">BTB domain-containing protein</fullName>
    </recommendedName>
</protein>
<dbReference type="CDD" id="cd18186">
    <property type="entry name" value="BTB_POZ_ZBTB_KLHL-like"/>
    <property type="match status" value="1"/>
</dbReference>